<evidence type="ECO:0000313" key="12">
    <source>
        <dbReference type="Proteomes" id="UP000240883"/>
    </source>
</evidence>
<dbReference type="EC" id="2.7.11.1" evidence="1"/>
<keyword evidence="2" id="KW-0723">Serine/threonine-protein kinase</keyword>
<comment type="catalytic activity">
    <reaction evidence="8">
        <text>L-seryl-[protein] + ATP = O-phospho-L-seryl-[protein] + ADP + H(+)</text>
        <dbReference type="Rhea" id="RHEA:17989"/>
        <dbReference type="Rhea" id="RHEA-COMP:9863"/>
        <dbReference type="Rhea" id="RHEA-COMP:11604"/>
        <dbReference type="ChEBI" id="CHEBI:15378"/>
        <dbReference type="ChEBI" id="CHEBI:29999"/>
        <dbReference type="ChEBI" id="CHEBI:30616"/>
        <dbReference type="ChEBI" id="CHEBI:83421"/>
        <dbReference type="ChEBI" id="CHEBI:456216"/>
        <dbReference type="EC" id="2.7.11.1"/>
    </reaction>
</comment>
<feature type="domain" description="Protein kinase" evidence="10">
    <location>
        <begin position="260"/>
        <end position="571"/>
    </location>
</feature>
<evidence type="ECO:0000256" key="1">
    <source>
        <dbReference type="ARBA" id="ARBA00012513"/>
    </source>
</evidence>
<keyword evidence="12" id="KW-1185">Reference proteome</keyword>
<feature type="compositionally biased region" description="Polar residues" evidence="9">
    <location>
        <begin position="734"/>
        <end position="765"/>
    </location>
</feature>
<evidence type="ECO:0000256" key="4">
    <source>
        <dbReference type="ARBA" id="ARBA00022741"/>
    </source>
</evidence>
<dbReference type="EMBL" id="KZ678128">
    <property type="protein sequence ID" value="PSN73839.1"/>
    <property type="molecule type" value="Genomic_DNA"/>
</dbReference>
<dbReference type="InterPro" id="IPR011009">
    <property type="entry name" value="Kinase-like_dom_sf"/>
</dbReference>
<dbReference type="STRING" id="1448308.A0A2T2P869"/>
<sequence length="884" mass="99827">MTQTPPNVLTGVFPENDALVLIGFEHEDIPYLDRVASIYDIRPREREYYNQLPDIQKPAFVNYVQGSRLLTGPKTLIKNRDDSFDGHDEEDEEDEEASRQIAAWEQLEQQNDPSPYLHIVEYAHKHPDPRRDERNYQLRWPELKRYQELESEEAKTKFAHFVFGCKVAYSELLNEGYEEDINDCYSRNGPEVDQFATIGMICLEKYATPHTRAAALNWQGSTADHEYQEHGVDRPPPSPTAGDIAHVNAHTVSTGMQGGWRFAKTLHQNKNSYTFHRIVHLYVRLDDKDNIIDRIAVKVQGSMTDEAAQRDNEEEYFYHKMLSDKNCPYIIKTYGVSLRQRPTPPSLGYIYTEYAAFGDLFTLLKGLFEDLPQLPEPFIWFVFRALLETVFVMHSGRVITWDYPDEMEKTIKNDKIQIDEDWEPLMNPDIKLMNVVLSDPGTIFPAYLTPKMLDFGLIKTQEVNWSRESRERGVGTPYIRPPEQMGEAEEKYKSEPLDVRSMIWNVAMIILSLMDRDFIPNETTRRRPTHVKKYRRVYSHALEQLVADSLQVDPKKRPQLCNLLYLTRENLERWEKAYGPVRGKSDGQVLPFCRLESRTKDEFKVGKLAPEHIRQAKKRKADNINVLEEQPRKKPSSGAQKGTLTIPGAAPIGVLSPPPEETNAPAALGPVGLPGHLPIPAIAPTQVPTPRKTNTPVPAPTPRKASSVRVPSKPKPIRNPIGVEIASMQEPTPGRTTTPATSWHRATTVPASGSRSLRTMETNPSVDPLQQKKAAATASSRSKSSTTSKPPRQSRASRKLAADGASSETQDPGTIAAPKAATSRRTTRSLKKAARSKKDAAPKGKGLKKKEAPEPEPEPGPGPSPVPPQRKRKLKFMLVEGNLQ</sequence>
<feature type="compositionally biased region" description="Basic residues" evidence="9">
    <location>
        <begin position="825"/>
        <end position="835"/>
    </location>
</feature>
<dbReference type="PROSITE" id="PS50011">
    <property type="entry name" value="PROTEIN_KINASE_DOM"/>
    <property type="match status" value="1"/>
</dbReference>
<keyword evidence="5 11" id="KW-0418">Kinase</keyword>
<keyword evidence="3" id="KW-0808">Transferase</keyword>
<evidence type="ECO:0000256" key="5">
    <source>
        <dbReference type="ARBA" id="ARBA00022777"/>
    </source>
</evidence>
<feature type="compositionally biased region" description="Acidic residues" evidence="9">
    <location>
        <begin position="87"/>
        <end position="96"/>
    </location>
</feature>
<comment type="catalytic activity">
    <reaction evidence="7">
        <text>L-threonyl-[protein] + ATP = O-phospho-L-threonyl-[protein] + ADP + H(+)</text>
        <dbReference type="Rhea" id="RHEA:46608"/>
        <dbReference type="Rhea" id="RHEA-COMP:11060"/>
        <dbReference type="Rhea" id="RHEA-COMP:11605"/>
        <dbReference type="ChEBI" id="CHEBI:15378"/>
        <dbReference type="ChEBI" id="CHEBI:30013"/>
        <dbReference type="ChEBI" id="CHEBI:30616"/>
        <dbReference type="ChEBI" id="CHEBI:61977"/>
        <dbReference type="ChEBI" id="CHEBI:456216"/>
        <dbReference type="EC" id="2.7.11.1"/>
    </reaction>
</comment>
<dbReference type="SUPFAM" id="SSF56112">
    <property type="entry name" value="Protein kinase-like (PK-like)"/>
    <property type="match status" value="1"/>
</dbReference>
<evidence type="ECO:0000256" key="6">
    <source>
        <dbReference type="ARBA" id="ARBA00022840"/>
    </source>
</evidence>
<evidence type="ECO:0000313" key="11">
    <source>
        <dbReference type="EMBL" id="PSN73839.1"/>
    </source>
</evidence>
<feature type="region of interest" description="Disordered" evidence="9">
    <location>
        <begin position="614"/>
        <end position="884"/>
    </location>
</feature>
<feature type="region of interest" description="Disordered" evidence="9">
    <location>
        <begin position="76"/>
        <end position="99"/>
    </location>
</feature>
<dbReference type="GO" id="GO:0005634">
    <property type="term" value="C:nucleus"/>
    <property type="evidence" value="ECO:0007669"/>
    <property type="project" value="TreeGrafter"/>
</dbReference>
<evidence type="ECO:0000256" key="2">
    <source>
        <dbReference type="ARBA" id="ARBA00022527"/>
    </source>
</evidence>
<evidence type="ECO:0000259" key="10">
    <source>
        <dbReference type="PROSITE" id="PS50011"/>
    </source>
</evidence>
<name>A0A2T2P869_CORCC</name>
<dbReference type="Proteomes" id="UP000240883">
    <property type="component" value="Unassembled WGS sequence"/>
</dbReference>
<evidence type="ECO:0000256" key="3">
    <source>
        <dbReference type="ARBA" id="ARBA00022679"/>
    </source>
</evidence>
<dbReference type="InterPro" id="IPR000719">
    <property type="entry name" value="Prot_kinase_dom"/>
</dbReference>
<evidence type="ECO:0000256" key="8">
    <source>
        <dbReference type="ARBA" id="ARBA00048679"/>
    </source>
</evidence>
<feature type="compositionally biased region" description="Polar residues" evidence="9">
    <location>
        <begin position="686"/>
        <end position="696"/>
    </location>
</feature>
<evidence type="ECO:0000256" key="7">
    <source>
        <dbReference type="ARBA" id="ARBA00047899"/>
    </source>
</evidence>
<dbReference type="OrthoDB" id="310217at2759"/>
<keyword evidence="4" id="KW-0547">Nucleotide-binding</keyword>
<dbReference type="PANTHER" id="PTHR43671:SF98">
    <property type="entry name" value="SERINE_THREONINE-PROTEIN KINASE NEK11"/>
    <property type="match status" value="1"/>
</dbReference>
<dbReference type="InterPro" id="IPR050660">
    <property type="entry name" value="NEK_Ser/Thr_kinase"/>
</dbReference>
<dbReference type="Gene3D" id="1.10.510.10">
    <property type="entry name" value="Transferase(Phosphotransferase) domain 1"/>
    <property type="match status" value="1"/>
</dbReference>
<feature type="compositionally biased region" description="Low complexity" evidence="9">
    <location>
        <begin position="771"/>
        <end position="794"/>
    </location>
</feature>
<gene>
    <name evidence="11" type="ORF">BS50DRAFT_641781</name>
</gene>
<proteinExistence type="predicted"/>
<reference evidence="11 12" key="1">
    <citation type="journal article" date="2018" name="Front. Microbiol.">
        <title>Genome-Wide Analysis of Corynespora cassiicola Leaf Fall Disease Putative Effectors.</title>
        <authorList>
            <person name="Lopez D."/>
            <person name="Ribeiro S."/>
            <person name="Label P."/>
            <person name="Fumanal B."/>
            <person name="Venisse J.S."/>
            <person name="Kohler A."/>
            <person name="de Oliveira R.R."/>
            <person name="Labutti K."/>
            <person name="Lipzen A."/>
            <person name="Lail K."/>
            <person name="Bauer D."/>
            <person name="Ohm R.A."/>
            <person name="Barry K.W."/>
            <person name="Spatafora J."/>
            <person name="Grigoriev I.V."/>
            <person name="Martin F.M."/>
            <person name="Pujade-Renaud V."/>
        </authorList>
    </citation>
    <scope>NUCLEOTIDE SEQUENCE [LARGE SCALE GENOMIC DNA]</scope>
    <source>
        <strain evidence="11 12">Philippines</strain>
    </source>
</reference>
<dbReference type="GO" id="GO:0004674">
    <property type="term" value="F:protein serine/threonine kinase activity"/>
    <property type="evidence" value="ECO:0007669"/>
    <property type="project" value="UniProtKB-KW"/>
</dbReference>
<dbReference type="AlphaFoldDB" id="A0A2T2P869"/>
<dbReference type="PANTHER" id="PTHR43671">
    <property type="entry name" value="SERINE/THREONINE-PROTEIN KINASE NEK"/>
    <property type="match status" value="1"/>
</dbReference>
<organism evidence="11 12">
    <name type="scientific">Corynespora cassiicola Philippines</name>
    <dbReference type="NCBI Taxonomy" id="1448308"/>
    <lineage>
        <taxon>Eukaryota</taxon>
        <taxon>Fungi</taxon>
        <taxon>Dikarya</taxon>
        <taxon>Ascomycota</taxon>
        <taxon>Pezizomycotina</taxon>
        <taxon>Dothideomycetes</taxon>
        <taxon>Pleosporomycetidae</taxon>
        <taxon>Pleosporales</taxon>
        <taxon>Corynesporascaceae</taxon>
        <taxon>Corynespora</taxon>
    </lineage>
</organism>
<dbReference type="GO" id="GO:0005524">
    <property type="term" value="F:ATP binding"/>
    <property type="evidence" value="ECO:0007669"/>
    <property type="project" value="UniProtKB-KW"/>
</dbReference>
<protein>
    <recommendedName>
        <fullName evidence="1">non-specific serine/threonine protein kinase</fullName>
        <ecNumber evidence="1">2.7.11.1</ecNumber>
    </recommendedName>
</protein>
<dbReference type="SMART" id="SM00220">
    <property type="entry name" value="S_TKc"/>
    <property type="match status" value="1"/>
</dbReference>
<evidence type="ECO:0000256" key="9">
    <source>
        <dbReference type="SAM" id="MobiDB-lite"/>
    </source>
</evidence>
<keyword evidence="6" id="KW-0067">ATP-binding</keyword>
<feature type="compositionally biased region" description="Pro residues" evidence="9">
    <location>
        <begin position="858"/>
        <end position="868"/>
    </location>
</feature>
<accession>A0A2T2P869</accession>